<evidence type="ECO:0000313" key="13">
    <source>
        <dbReference type="EMBL" id="MXQ90480.1"/>
    </source>
</evidence>
<keyword evidence="11" id="KW-0472">Membrane</keyword>
<evidence type="ECO:0000256" key="5">
    <source>
        <dbReference type="ARBA" id="ARBA00022990"/>
    </source>
</evidence>
<dbReference type="GO" id="GO:0048488">
    <property type="term" value="P:synaptic vesicle endocytosis"/>
    <property type="evidence" value="ECO:0007669"/>
    <property type="project" value="TreeGrafter"/>
</dbReference>
<dbReference type="PANTHER" id="PTHR10024">
    <property type="entry name" value="SYNAPTOTAGMIN"/>
    <property type="match status" value="1"/>
</dbReference>
<evidence type="ECO:0000256" key="6">
    <source>
        <dbReference type="ARBA" id="ARBA00023179"/>
    </source>
</evidence>
<evidence type="ECO:0000256" key="9">
    <source>
        <dbReference type="SAM" id="Coils"/>
    </source>
</evidence>
<keyword evidence="7" id="KW-0009">Actin-binding</keyword>
<dbReference type="SUPFAM" id="SSF49562">
    <property type="entry name" value="C2 domain (Calcium/lipid-binding domain, CaLB)"/>
    <property type="match status" value="2"/>
</dbReference>
<dbReference type="GO" id="GO:0001786">
    <property type="term" value="F:phosphatidylserine binding"/>
    <property type="evidence" value="ECO:0007669"/>
    <property type="project" value="TreeGrafter"/>
</dbReference>
<comment type="function">
    <text evidence="1">Troponin I is the inhibitory subunit of troponin, the thin filament regulatory complex which confers calcium-sensitivity to striated muscle actomyosin ATPase activity.</text>
</comment>
<dbReference type="GO" id="GO:0005886">
    <property type="term" value="C:plasma membrane"/>
    <property type="evidence" value="ECO:0007669"/>
    <property type="project" value="TreeGrafter"/>
</dbReference>
<keyword evidence="5" id="KW-0007">Acetylation</keyword>
<keyword evidence="11" id="KW-1133">Transmembrane helix</keyword>
<dbReference type="GO" id="GO:0031045">
    <property type="term" value="C:dense core granule"/>
    <property type="evidence" value="ECO:0007669"/>
    <property type="project" value="TreeGrafter"/>
</dbReference>
<keyword evidence="6" id="KW-0514">Muscle protein</keyword>
<dbReference type="GO" id="GO:0005509">
    <property type="term" value="F:calcium ion binding"/>
    <property type="evidence" value="ECO:0007669"/>
    <property type="project" value="TreeGrafter"/>
</dbReference>
<proteinExistence type="inferred from homology"/>
<dbReference type="SUPFAM" id="SSF90250">
    <property type="entry name" value="Troponin coil-coiled subunits"/>
    <property type="match status" value="1"/>
</dbReference>
<dbReference type="InterPro" id="IPR001978">
    <property type="entry name" value="Troponin"/>
</dbReference>
<dbReference type="GO" id="GO:0005544">
    <property type="term" value="F:calcium-dependent phospholipid binding"/>
    <property type="evidence" value="ECO:0007669"/>
    <property type="project" value="TreeGrafter"/>
</dbReference>
<dbReference type="GO" id="GO:0003779">
    <property type="term" value="F:actin binding"/>
    <property type="evidence" value="ECO:0007669"/>
    <property type="project" value="UniProtKB-KW"/>
</dbReference>
<evidence type="ECO:0000256" key="3">
    <source>
        <dbReference type="ARBA" id="ARBA00009930"/>
    </source>
</evidence>
<evidence type="ECO:0000256" key="2">
    <source>
        <dbReference type="ARBA" id="ARBA00006996"/>
    </source>
</evidence>
<evidence type="ECO:0000256" key="4">
    <source>
        <dbReference type="ARBA" id="ARBA00018910"/>
    </source>
</evidence>
<keyword evidence="11" id="KW-0812">Transmembrane</keyword>
<gene>
    <name evidence="13" type="ORF">E5288_WYG016170</name>
</gene>
<evidence type="ECO:0000256" key="11">
    <source>
        <dbReference type="SAM" id="Phobius"/>
    </source>
</evidence>
<dbReference type="Gene3D" id="1.20.5.350">
    <property type="match status" value="1"/>
</dbReference>
<sequence>MPAAPGCTLPCLPPPRCAPRGTSFGSEEPLLTLGVRAPLPPLLHPVILAQPRPPVCSGAGDPQLNTLRRVTSKPWWAQGSQGPGRVARQRDQEMGHPPDTHSARTPVGTTATPGLTPDLATPIPWLRWALVASAIVAGVLLTSCLLCTICCCRRGRHRKRPRDKEAVVLGTTGLTTTTHLPEQTEELCFSLRYVPGSGRLTVVVLEARGLSPALADPYVKVQLLLNQRKWKKRKTSARKGTATPYYNEAFTFLVPFSQIQPEQTEELCFSLRYVPGSGRLTVVVLEARGLSPALADPYVKVQLLLNQRKWKKRKTSARKGTATPYYNEAFTFLVPFSQIQAISSGAHDGGKRHRAITARRQHLKSVMLQIAATELEKEEGRREAEKQNYLSEHCPPLHLPGSMSEVQELCRQLHAKIDAAEEEKYDMEIRVQKSTKELEDMNQKLFDLRGKFKRPPLRRVRMSADAMLKALLGSKHKVCMDLRANLKQVKKEDTEKERDLRDVGDWRKNIEEKSGMEGRKKMFETES</sequence>
<evidence type="ECO:0000256" key="8">
    <source>
        <dbReference type="ARBA" id="ARBA00030764"/>
    </source>
</evidence>
<dbReference type="Gene3D" id="2.60.40.150">
    <property type="entry name" value="C2 domain"/>
    <property type="match status" value="2"/>
</dbReference>
<comment type="similarity">
    <text evidence="3">Belongs to the troponin I family.</text>
</comment>
<dbReference type="InterPro" id="IPR000008">
    <property type="entry name" value="C2_dom"/>
</dbReference>
<accession>A0A6B0RK29</accession>
<dbReference type="GO" id="GO:0030672">
    <property type="term" value="C:synaptic vesicle membrane"/>
    <property type="evidence" value="ECO:0007669"/>
    <property type="project" value="TreeGrafter"/>
</dbReference>
<reference evidence="13" key="1">
    <citation type="submission" date="2019-10" db="EMBL/GenBank/DDBJ databases">
        <title>The sequence and de novo assembly of the wild yak genome.</title>
        <authorList>
            <person name="Liu Y."/>
        </authorList>
    </citation>
    <scope>NUCLEOTIDE SEQUENCE [LARGE SCALE GENOMIC DNA]</scope>
    <source>
        <strain evidence="13">WY2019</strain>
    </source>
</reference>
<feature type="compositionally biased region" description="Basic and acidic residues" evidence="10">
    <location>
        <begin position="88"/>
        <end position="102"/>
    </location>
</feature>
<dbReference type="GO" id="GO:0030424">
    <property type="term" value="C:axon"/>
    <property type="evidence" value="ECO:0007669"/>
    <property type="project" value="TreeGrafter"/>
</dbReference>
<name>A0A6B0RK29_9CETA</name>
<dbReference type="Gene3D" id="6.10.250.180">
    <property type="match status" value="1"/>
</dbReference>
<keyword evidence="9" id="KW-0175">Coiled coil</keyword>
<organism evidence="13 14">
    <name type="scientific">Bos mutus</name>
    <name type="common">wild yak</name>
    <dbReference type="NCBI Taxonomy" id="72004"/>
    <lineage>
        <taxon>Eukaryota</taxon>
        <taxon>Metazoa</taxon>
        <taxon>Chordata</taxon>
        <taxon>Craniata</taxon>
        <taxon>Vertebrata</taxon>
        <taxon>Euteleostomi</taxon>
        <taxon>Mammalia</taxon>
        <taxon>Eutheria</taxon>
        <taxon>Laurasiatheria</taxon>
        <taxon>Artiodactyla</taxon>
        <taxon>Ruminantia</taxon>
        <taxon>Pecora</taxon>
        <taxon>Bovidae</taxon>
        <taxon>Bovinae</taxon>
        <taxon>Bos</taxon>
    </lineage>
</organism>
<dbReference type="InterPro" id="IPR035892">
    <property type="entry name" value="C2_domain_sf"/>
</dbReference>
<dbReference type="GO" id="GO:0048791">
    <property type="term" value="P:calcium ion-regulated exocytosis of neurotransmitter"/>
    <property type="evidence" value="ECO:0007669"/>
    <property type="project" value="TreeGrafter"/>
</dbReference>
<keyword evidence="14" id="KW-1185">Reference proteome</keyword>
<feature type="region of interest" description="Disordered" evidence="10">
    <location>
        <begin position="73"/>
        <end position="112"/>
    </location>
</feature>
<dbReference type="GO" id="GO:0030276">
    <property type="term" value="F:clathrin binding"/>
    <property type="evidence" value="ECO:0007669"/>
    <property type="project" value="TreeGrafter"/>
</dbReference>
<protein>
    <recommendedName>
        <fullName evidence="4">Troponin I, cardiac muscle</fullName>
    </recommendedName>
    <alternativeName>
        <fullName evidence="8">Cardiac troponin I</fullName>
    </alternativeName>
</protein>
<evidence type="ECO:0000313" key="14">
    <source>
        <dbReference type="Proteomes" id="UP000322234"/>
    </source>
</evidence>
<evidence type="ECO:0000259" key="12">
    <source>
        <dbReference type="PROSITE" id="PS50004"/>
    </source>
</evidence>
<dbReference type="GO" id="GO:0000149">
    <property type="term" value="F:SNARE binding"/>
    <property type="evidence" value="ECO:0007669"/>
    <property type="project" value="TreeGrafter"/>
</dbReference>
<dbReference type="GO" id="GO:0005861">
    <property type="term" value="C:troponin complex"/>
    <property type="evidence" value="ECO:0007669"/>
    <property type="project" value="InterPro"/>
</dbReference>
<dbReference type="Pfam" id="PF00168">
    <property type="entry name" value="C2"/>
    <property type="match status" value="2"/>
</dbReference>
<dbReference type="PANTHER" id="PTHR10024:SF249">
    <property type="entry name" value="SYNAPTOTAGMIN-8"/>
    <property type="match status" value="1"/>
</dbReference>
<evidence type="ECO:0000256" key="7">
    <source>
        <dbReference type="ARBA" id="ARBA00023203"/>
    </source>
</evidence>
<dbReference type="Pfam" id="PF00992">
    <property type="entry name" value="Troponin"/>
    <property type="match status" value="1"/>
</dbReference>
<dbReference type="InterPro" id="IPR038077">
    <property type="entry name" value="Troponin_sf"/>
</dbReference>
<feature type="transmembrane region" description="Helical" evidence="11">
    <location>
        <begin position="125"/>
        <end position="152"/>
    </location>
</feature>
<feature type="coiled-coil region" evidence="9">
    <location>
        <begin position="368"/>
        <end position="451"/>
    </location>
</feature>
<dbReference type="SMART" id="SM00239">
    <property type="entry name" value="C2"/>
    <property type="match status" value="2"/>
</dbReference>
<dbReference type="EMBL" id="VBQZ03000064">
    <property type="protein sequence ID" value="MXQ90480.1"/>
    <property type="molecule type" value="Genomic_DNA"/>
</dbReference>
<evidence type="ECO:0000256" key="1">
    <source>
        <dbReference type="ARBA" id="ARBA00001988"/>
    </source>
</evidence>
<comment type="caution">
    <text evidence="13">The sequence shown here is derived from an EMBL/GenBank/DDBJ whole genome shotgun (WGS) entry which is preliminary data.</text>
</comment>
<dbReference type="PROSITE" id="PS50004">
    <property type="entry name" value="C2"/>
    <property type="match status" value="1"/>
</dbReference>
<dbReference type="FunFam" id="1.20.5.350:FF:000002">
    <property type="entry name" value="troponin I, fast skeletal muscle"/>
    <property type="match status" value="1"/>
</dbReference>
<comment type="similarity">
    <text evidence="2">Belongs to the synaptotagmin family.</text>
</comment>
<dbReference type="AlphaFoldDB" id="A0A6B0RK29"/>
<feature type="domain" description="C2" evidence="12">
    <location>
        <begin position="263"/>
        <end position="377"/>
    </location>
</feature>
<dbReference type="Proteomes" id="UP000322234">
    <property type="component" value="Unassembled WGS sequence"/>
</dbReference>
<evidence type="ECO:0000256" key="10">
    <source>
        <dbReference type="SAM" id="MobiDB-lite"/>
    </source>
</evidence>